<evidence type="ECO:0008006" key="3">
    <source>
        <dbReference type="Google" id="ProtNLM"/>
    </source>
</evidence>
<dbReference type="InterPro" id="IPR009003">
    <property type="entry name" value="Peptidase_S1_PA"/>
</dbReference>
<dbReference type="SUPFAM" id="SSF50494">
    <property type="entry name" value="Trypsin-like serine proteases"/>
    <property type="match status" value="1"/>
</dbReference>
<name>A0A292PHX6_9PEZI</name>
<evidence type="ECO:0000313" key="2">
    <source>
        <dbReference type="Proteomes" id="UP001412239"/>
    </source>
</evidence>
<feature type="non-terminal residue" evidence="1">
    <location>
        <position position="487"/>
    </location>
</feature>
<proteinExistence type="predicted"/>
<gene>
    <name evidence="1" type="ORF">GSTUAT00009131001</name>
</gene>
<organism evidence="1 2">
    <name type="scientific">Tuber aestivum</name>
    <name type="common">summer truffle</name>
    <dbReference type="NCBI Taxonomy" id="59557"/>
    <lineage>
        <taxon>Eukaryota</taxon>
        <taxon>Fungi</taxon>
        <taxon>Dikarya</taxon>
        <taxon>Ascomycota</taxon>
        <taxon>Pezizomycotina</taxon>
        <taxon>Pezizomycetes</taxon>
        <taxon>Pezizales</taxon>
        <taxon>Tuberaceae</taxon>
        <taxon>Tuber</taxon>
    </lineage>
</organism>
<dbReference type="EMBL" id="LN891349">
    <property type="protein sequence ID" value="CUS06786.1"/>
    <property type="molecule type" value="Genomic_DNA"/>
</dbReference>
<reference evidence="1" key="1">
    <citation type="submission" date="2015-10" db="EMBL/GenBank/DDBJ databases">
        <authorList>
            <person name="Regsiter A."/>
            <person name="william w."/>
        </authorList>
    </citation>
    <scope>NUCLEOTIDE SEQUENCE</scope>
    <source>
        <strain evidence="1">Montdore</strain>
    </source>
</reference>
<dbReference type="AlphaFoldDB" id="A0A292PHX6"/>
<evidence type="ECO:0000313" key="1">
    <source>
        <dbReference type="EMBL" id="CUS06786.1"/>
    </source>
</evidence>
<accession>A0A292PHX6</accession>
<protein>
    <recommendedName>
        <fullName evidence="3">Serine protease</fullName>
    </recommendedName>
</protein>
<keyword evidence="2" id="KW-1185">Reference proteome</keyword>
<sequence length="487" mass="54027">MEANLYYYGLYSRPVLVARTSTTLWKPPVCPPGYPSAKWLRTVGNHPLGNIWESNLAPEIHKILESRGVKWTSTDVARIGLVGELLPPVIVWIGVQPGTLSKEDGHTVALACKGLLLEHQILDVEVEIRESIVTQYSGPKFLKPATPNDPTAELRQPLTSTLGLSICVTRTVWAEGTGGFYLTDNNSKLYLVTARHVVIPSDSDITPYVHKVSSQRLNKIALFSPISYKDYVKRIETAIADQGGIIEYQKRVVQESEERIKERAYQENILKKVEAALEALKKLCNQVAKCWGNIEDRIIGDLIFSPALEYGAGSKRYTQDYALIEVDQSKIDIASFTGNVVDLGTEIAPGKFKRMMFPHPENTHSFTYPTNRLFQIRGTIPDADMRRPTIKDQNGERCLLVLKRGHTTGLTIGRANTISSYVRYYDEKGKGVTSMEWPVFNYDDKSGPFSKKGDSGAAIVDCQGRLGGLLTGGAGPTDRCDVTYATP</sequence>
<dbReference type="Proteomes" id="UP001412239">
    <property type="component" value="Unassembled WGS sequence"/>
</dbReference>